<dbReference type="AlphaFoldDB" id="A0A0B6WVM6"/>
<dbReference type="STRING" id="454194.PYK22_01124"/>
<dbReference type="InterPro" id="IPR040719">
    <property type="entry name" value="DUF5597"/>
</dbReference>
<evidence type="ECO:0000313" key="6">
    <source>
        <dbReference type="Proteomes" id="UP000031518"/>
    </source>
</evidence>
<dbReference type="Gene3D" id="3.20.20.80">
    <property type="entry name" value="Glycosidases"/>
    <property type="match status" value="1"/>
</dbReference>
<dbReference type="RefSeq" id="WP_041975174.1">
    <property type="nucleotide sequence ID" value="NZ_CBXV010000004.1"/>
</dbReference>
<evidence type="ECO:0000313" key="5">
    <source>
        <dbReference type="EMBL" id="CDM65126.1"/>
    </source>
</evidence>
<dbReference type="GO" id="GO:0004565">
    <property type="term" value="F:beta-galactosidase activity"/>
    <property type="evidence" value="ECO:0007669"/>
    <property type="project" value="InterPro"/>
</dbReference>
<keyword evidence="1" id="KW-0378">Hydrolase</keyword>
<accession>A0A0B6WVM6</accession>
<reference evidence="5 6" key="1">
    <citation type="submission" date="2013-12" db="EMBL/GenBank/DDBJ databases">
        <authorList>
            <person name="Stott M."/>
        </authorList>
    </citation>
    <scope>NUCLEOTIDE SEQUENCE [LARGE SCALE GENOMIC DNA]</scope>
    <source>
        <strain evidence="5 6">K22</strain>
    </source>
</reference>
<dbReference type="GO" id="GO:0005975">
    <property type="term" value="P:carbohydrate metabolic process"/>
    <property type="evidence" value="ECO:0007669"/>
    <property type="project" value="InterPro"/>
</dbReference>
<dbReference type="SUPFAM" id="SSF51445">
    <property type="entry name" value="(Trans)glycosidases"/>
    <property type="match status" value="1"/>
</dbReference>
<dbReference type="Pfam" id="PF02449">
    <property type="entry name" value="Glyco_hydro_42"/>
    <property type="match status" value="1"/>
</dbReference>
<gene>
    <name evidence="5" type="ORF">PYK22_01124</name>
</gene>
<evidence type="ECO:0000256" key="1">
    <source>
        <dbReference type="ARBA" id="ARBA00022801"/>
    </source>
</evidence>
<evidence type="ECO:0000259" key="4">
    <source>
        <dbReference type="Pfam" id="PF18120"/>
    </source>
</evidence>
<feature type="domain" description="DUF5597" evidence="4">
    <location>
        <begin position="404"/>
        <end position="532"/>
    </location>
</feature>
<evidence type="ECO:0000259" key="3">
    <source>
        <dbReference type="Pfam" id="PF02449"/>
    </source>
</evidence>
<dbReference type="OrthoDB" id="9800974at2"/>
<keyword evidence="6" id="KW-1185">Reference proteome</keyword>
<sequence>MVHLFDRRSAPSLSSVAYALVIVCVLLAKGEAQQGSLPHLRRQGTATQLIVDGQPFLVLAGELGNSSASSLEYMRPIWPKLVKLNLNAVLAPVYWELIEPSEGKFDFSLVDGLIEEARRHKLRLVFLWFGSWKNSMSCYAPAWVKQDQRRFPRAEDRAGRGLEILSPFSQENVEADARAFAALMRHLREVDGQDHTVIMVQVENEIGMIPDSRDRSAVANKLFSQQVPAELMSYLEQHKETLHPELRAAWVANGYRARGTWEEIFGKGPLTDEIFMAWHFARYTNRVAERGKAEYPLPMFVNAALIRPGYVPGQYPSGGPLPHLMDIWRAGAPQIDFLAPDIYFPNFTEWVRRYHRAGNPLFIPEIGLGQLNAVQALYAFAQHDAIGFSPFGIESADEATGEALAAGYDLLRQLAPLILAHQGKGTMVGLLPENLELQRQPQQISLGGYRLNVTYERPSAERAPLSGGLAIAIGQDEFLFAGTGVTVTFEADSPGDPQVGILSVEEGKYVNGAWVAGRRLNGDQTHQGRHLRLEPGRFSIQRIKLYRYR</sequence>
<reference evidence="5 6" key="2">
    <citation type="submission" date="2015-01" db="EMBL/GenBank/DDBJ databases">
        <title>Complete genome sequence of Pyrinomonas methylaliphatogenes type strain K22T.</title>
        <authorList>
            <person name="Lee K.C.Y."/>
            <person name="Power J.F."/>
            <person name="Dunfield P.F."/>
            <person name="Morgan X.C."/>
            <person name="Huttenhower C."/>
            <person name="Stott M.B."/>
        </authorList>
    </citation>
    <scope>NUCLEOTIDE SEQUENCE [LARGE SCALE GENOMIC DNA]</scope>
    <source>
        <strain evidence="5 6">K22</strain>
    </source>
</reference>
<name>A0A0B6WVM6_9BACT</name>
<keyword evidence="2" id="KW-0326">Glycosidase</keyword>
<dbReference type="InterPro" id="IPR017853">
    <property type="entry name" value="GH"/>
</dbReference>
<feature type="domain" description="Glycoside hydrolase family 42 N-terminal" evidence="3">
    <location>
        <begin position="83"/>
        <end position="251"/>
    </location>
</feature>
<evidence type="ECO:0000256" key="2">
    <source>
        <dbReference type="ARBA" id="ARBA00023295"/>
    </source>
</evidence>
<dbReference type="FunFam" id="3.20.20.80:FF:000135">
    <property type="entry name" value="Beta-galactosidase, putative, bgl35A"/>
    <property type="match status" value="1"/>
</dbReference>
<organism evidence="5 6">
    <name type="scientific">Pyrinomonas methylaliphatogenes</name>
    <dbReference type="NCBI Taxonomy" id="454194"/>
    <lineage>
        <taxon>Bacteria</taxon>
        <taxon>Pseudomonadati</taxon>
        <taxon>Acidobacteriota</taxon>
        <taxon>Blastocatellia</taxon>
        <taxon>Blastocatellales</taxon>
        <taxon>Pyrinomonadaceae</taxon>
        <taxon>Pyrinomonas</taxon>
    </lineage>
</organism>
<protein>
    <submittedName>
        <fullName evidence="5">Beta-galactosidase</fullName>
    </submittedName>
</protein>
<dbReference type="Gene3D" id="2.60.220.20">
    <property type="entry name" value="putative beta-Galactosidase from caulobacter crescentus"/>
    <property type="match status" value="1"/>
</dbReference>
<dbReference type="InterPro" id="IPR013529">
    <property type="entry name" value="Glyco_hydro_42_N"/>
</dbReference>
<dbReference type="Proteomes" id="UP000031518">
    <property type="component" value="Unassembled WGS sequence"/>
</dbReference>
<dbReference type="Pfam" id="PF18120">
    <property type="entry name" value="DUF5597"/>
    <property type="match status" value="1"/>
</dbReference>
<dbReference type="GO" id="GO:0009341">
    <property type="term" value="C:beta-galactosidase complex"/>
    <property type="evidence" value="ECO:0007669"/>
    <property type="project" value="InterPro"/>
</dbReference>
<dbReference type="EMBL" id="CBXV010000004">
    <property type="protein sequence ID" value="CDM65126.1"/>
    <property type="molecule type" value="Genomic_DNA"/>
</dbReference>
<proteinExistence type="predicted"/>